<dbReference type="InterPro" id="IPR014284">
    <property type="entry name" value="RNA_pol_sigma-70_dom"/>
</dbReference>
<evidence type="ECO:0000313" key="8">
    <source>
        <dbReference type="Proteomes" id="UP000256884"/>
    </source>
</evidence>
<dbReference type="NCBIfam" id="TIGR02937">
    <property type="entry name" value="sigma70-ECF"/>
    <property type="match status" value="1"/>
</dbReference>
<evidence type="ECO:0000259" key="5">
    <source>
        <dbReference type="Pfam" id="PF04542"/>
    </source>
</evidence>
<keyword evidence="8" id="KW-1185">Reference proteome</keyword>
<dbReference type="Gene3D" id="1.10.1740.10">
    <property type="match status" value="1"/>
</dbReference>
<dbReference type="InterPro" id="IPR013325">
    <property type="entry name" value="RNA_pol_sigma_r2"/>
</dbReference>
<dbReference type="InterPro" id="IPR013324">
    <property type="entry name" value="RNA_pol_sigma_r3/r4-like"/>
</dbReference>
<dbReference type="Pfam" id="PF08281">
    <property type="entry name" value="Sigma70_r4_2"/>
    <property type="match status" value="1"/>
</dbReference>
<dbReference type="AlphaFoldDB" id="A0A3E0I9Q7"/>
<feature type="domain" description="RNA polymerase sigma factor 70 region 4 type 2" evidence="6">
    <location>
        <begin position="106"/>
        <end position="150"/>
    </location>
</feature>
<keyword evidence="3" id="KW-0731">Sigma factor</keyword>
<dbReference type="EMBL" id="QUNS01000002">
    <property type="protein sequence ID" value="REH54875.1"/>
    <property type="molecule type" value="Genomic_DNA"/>
</dbReference>
<evidence type="ECO:0000259" key="6">
    <source>
        <dbReference type="Pfam" id="PF08281"/>
    </source>
</evidence>
<evidence type="ECO:0000256" key="3">
    <source>
        <dbReference type="ARBA" id="ARBA00023082"/>
    </source>
</evidence>
<evidence type="ECO:0000256" key="1">
    <source>
        <dbReference type="ARBA" id="ARBA00010641"/>
    </source>
</evidence>
<gene>
    <name evidence="7" type="ORF">C7448_102403</name>
</gene>
<keyword evidence="4" id="KW-0804">Transcription</keyword>
<evidence type="ECO:0000256" key="2">
    <source>
        <dbReference type="ARBA" id="ARBA00023015"/>
    </source>
</evidence>
<dbReference type="PANTHER" id="PTHR43133">
    <property type="entry name" value="RNA POLYMERASE ECF-TYPE SIGMA FACTO"/>
    <property type="match status" value="1"/>
</dbReference>
<dbReference type="GO" id="GO:0016987">
    <property type="term" value="F:sigma factor activity"/>
    <property type="evidence" value="ECO:0007669"/>
    <property type="project" value="UniProtKB-KW"/>
</dbReference>
<dbReference type="Gene3D" id="1.10.10.10">
    <property type="entry name" value="Winged helix-like DNA-binding domain superfamily/Winged helix DNA-binding domain"/>
    <property type="match status" value="1"/>
</dbReference>
<dbReference type="SUPFAM" id="SSF88946">
    <property type="entry name" value="Sigma2 domain of RNA polymerase sigma factors"/>
    <property type="match status" value="1"/>
</dbReference>
<protein>
    <submittedName>
        <fullName evidence="7">RNA polymerase sigma (SigZ) subunit</fullName>
    </submittedName>
</protein>
<dbReference type="SUPFAM" id="SSF88659">
    <property type="entry name" value="Sigma3 and sigma4 domains of RNA polymerase sigma factors"/>
    <property type="match status" value="1"/>
</dbReference>
<feature type="domain" description="RNA polymerase sigma-70 region 2" evidence="5">
    <location>
        <begin position="9"/>
        <end position="74"/>
    </location>
</feature>
<comment type="caution">
    <text evidence="7">The sequence shown here is derived from an EMBL/GenBank/DDBJ whole genome shotgun (WGS) entry which is preliminary data.</text>
</comment>
<sequence>MNKDIKILWDDLHQELYRFILSRVKNEEDSKDILQEVFIKALTKIDTLKDTSKLTSWVYQICRNVVLDYFRKKQTSKEGHTDIEFPEEAKEDNTYTKLSTCINGKISNLSEKYKEAILLTSFKDYSQLQLAQDKNISYSGAKSRVQRAKNLLKEDILDCPNVITDDNGKIIDFLE</sequence>
<dbReference type="InterPro" id="IPR036388">
    <property type="entry name" value="WH-like_DNA-bd_sf"/>
</dbReference>
<dbReference type="OrthoDB" id="9795666at2"/>
<dbReference type="PANTHER" id="PTHR43133:SF62">
    <property type="entry name" value="RNA POLYMERASE SIGMA FACTOR SIGZ"/>
    <property type="match status" value="1"/>
</dbReference>
<dbReference type="RefSeq" id="WP_115900511.1">
    <property type="nucleotide sequence ID" value="NZ_QUNS01000002.1"/>
</dbReference>
<comment type="similarity">
    <text evidence="1">Belongs to the sigma-70 factor family. ECF subfamily.</text>
</comment>
<evidence type="ECO:0000313" key="7">
    <source>
        <dbReference type="EMBL" id="REH54875.1"/>
    </source>
</evidence>
<reference evidence="7 8" key="1">
    <citation type="submission" date="2018-08" db="EMBL/GenBank/DDBJ databases">
        <title>Genomic Encyclopedia of Type Strains, Phase IV (KMG-IV): sequencing the most valuable type-strain genomes for metagenomic binning, comparative biology and taxonomic classification.</title>
        <authorList>
            <person name="Goeker M."/>
        </authorList>
    </citation>
    <scope>NUCLEOTIDE SEQUENCE [LARGE SCALE GENOMIC DNA]</scope>
    <source>
        <strain evidence="7 8">DSM 18841</strain>
    </source>
</reference>
<dbReference type="InterPro" id="IPR007627">
    <property type="entry name" value="RNA_pol_sigma70_r2"/>
</dbReference>
<dbReference type="GO" id="GO:0003677">
    <property type="term" value="F:DNA binding"/>
    <property type="evidence" value="ECO:0007669"/>
    <property type="project" value="InterPro"/>
</dbReference>
<evidence type="ECO:0000256" key="4">
    <source>
        <dbReference type="ARBA" id="ARBA00023163"/>
    </source>
</evidence>
<dbReference type="InterPro" id="IPR039425">
    <property type="entry name" value="RNA_pol_sigma-70-like"/>
</dbReference>
<organism evidence="7 8">
    <name type="scientific">Tenacibaculum gallaicum</name>
    <dbReference type="NCBI Taxonomy" id="561505"/>
    <lineage>
        <taxon>Bacteria</taxon>
        <taxon>Pseudomonadati</taxon>
        <taxon>Bacteroidota</taxon>
        <taxon>Flavobacteriia</taxon>
        <taxon>Flavobacteriales</taxon>
        <taxon>Flavobacteriaceae</taxon>
        <taxon>Tenacibaculum</taxon>
    </lineage>
</organism>
<accession>A0A3E0I9Q7</accession>
<dbReference type="InterPro" id="IPR013249">
    <property type="entry name" value="RNA_pol_sigma70_r4_t2"/>
</dbReference>
<dbReference type="GO" id="GO:0006352">
    <property type="term" value="P:DNA-templated transcription initiation"/>
    <property type="evidence" value="ECO:0007669"/>
    <property type="project" value="InterPro"/>
</dbReference>
<dbReference type="Pfam" id="PF04542">
    <property type="entry name" value="Sigma70_r2"/>
    <property type="match status" value="1"/>
</dbReference>
<keyword evidence="2" id="KW-0805">Transcription regulation</keyword>
<name>A0A3E0I9Q7_9FLAO</name>
<dbReference type="Proteomes" id="UP000256884">
    <property type="component" value="Unassembled WGS sequence"/>
</dbReference>
<proteinExistence type="inferred from homology"/>